<protein>
    <submittedName>
        <fullName evidence="2">Uncharacterized protein</fullName>
    </submittedName>
</protein>
<evidence type="ECO:0000256" key="1">
    <source>
        <dbReference type="SAM" id="MobiDB-lite"/>
    </source>
</evidence>
<dbReference type="AlphaFoldDB" id="A0A8H6IL96"/>
<dbReference type="EMBL" id="WIGN01000837">
    <property type="protein sequence ID" value="KAF6783208.1"/>
    <property type="molecule type" value="Genomic_DNA"/>
</dbReference>
<proteinExistence type="predicted"/>
<evidence type="ECO:0000313" key="3">
    <source>
        <dbReference type="Proteomes" id="UP000652219"/>
    </source>
</evidence>
<comment type="caution">
    <text evidence="2">The sequence shown here is derived from an EMBL/GenBank/DDBJ whole genome shotgun (WGS) entry which is preliminary data.</text>
</comment>
<name>A0A8H6IL96_9PEZI</name>
<reference evidence="2 3" key="1">
    <citation type="journal article" date="2020" name="Phytopathology">
        <title>Genome Sequence Resources of Colletotrichum truncatum, C. plurivorum, C. musicola, and C. sojae: Four Species Pathogenic to Soybean (Glycine max).</title>
        <authorList>
            <person name="Rogerio F."/>
            <person name="Boufleur T.R."/>
            <person name="Ciampi-Guillardi M."/>
            <person name="Sukno S.A."/>
            <person name="Thon M.R."/>
            <person name="Massola Junior N.S."/>
            <person name="Baroncelli R."/>
        </authorList>
    </citation>
    <scope>NUCLEOTIDE SEQUENCE [LARGE SCALE GENOMIC DNA]</scope>
    <source>
        <strain evidence="2 3">LFN0009</strain>
    </source>
</reference>
<dbReference type="PANTHER" id="PTHR38795:SF1">
    <property type="entry name" value="DUF6604 DOMAIN-CONTAINING PROTEIN"/>
    <property type="match status" value="1"/>
</dbReference>
<gene>
    <name evidence="2" type="ORF">CSOJ01_15925</name>
</gene>
<keyword evidence="3" id="KW-1185">Reference proteome</keyword>
<dbReference type="PANTHER" id="PTHR38795">
    <property type="entry name" value="DUF6604 DOMAIN-CONTAINING PROTEIN"/>
    <property type="match status" value="1"/>
</dbReference>
<accession>A0A8H6IL96</accession>
<dbReference type="Proteomes" id="UP000652219">
    <property type="component" value="Unassembled WGS sequence"/>
</dbReference>
<evidence type="ECO:0000313" key="2">
    <source>
        <dbReference type="EMBL" id="KAF6783208.1"/>
    </source>
</evidence>
<feature type="region of interest" description="Disordered" evidence="1">
    <location>
        <begin position="270"/>
        <end position="297"/>
    </location>
</feature>
<sequence length="403" mass="44684">MAFRGTYEAQGLDPGQKKSFSNDFNYNYYEKANLFIYTSISLLNTYQKGKQDFQRITQSVADNIARCSKAYGSQTPELKKTIKDIQELSTIWAPGRDIFKIFRVAGSIQNRDSAFLAHNPLFYGLYVHFVRALFHRTSIGFASKPGNVIHSVQLYQALRQEKLLGEDYKRQDLEAILESQGTSAFFVGNPPTSLDGYFKNFGLTKGISATHWVPTSRNQNWRLPKSQAGIRIMKFRAIISLVFATMAEVSSDSRGLNAETIDKILEKTGGFKKGRSSESSEEQGSPNATSSAEHDGKTRRALTPVDLVHELCLAIEYEVSEVMFDYFGLEVGFKELLERVRASVDAGSGNGSLPPEIIGQIDDDKVSDIAGVIFGVAVGKGLVNLMDSNVFLRKAASAFKEGQ</sequence>
<organism evidence="2 3">
    <name type="scientific">Colletotrichum sojae</name>
    <dbReference type="NCBI Taxonomy" id="2175907"/>
    <lineage>
        <taxon>Eukaryota</taxon>
        <taxon>Fungi</taxon>
        <taxon>Dikarya</taxon>
        <taxon>Ascomycota</taxon>
        <taxon>Pezizomycotina</taxon>
        <taxon>Sordariomycetes</taxon>
        <taxon>Hypocreomycetidae</taxon>
        <taxon>Glomerellales</taxon>
        <taxon>Glomerellaceae</taxon>
        <taxon>Colletotrichum</taxon>
        <taxon>Colletotrichum orchidearum species complex</taxon>
    </lineage>
</organism>